<organism evidence="3 4">
    <name type="scientific">Mucor plumbeus</name>
    <dbReference type="NCBI Taxonomy" id="97098"/>
    <lineage>
        <taxon>Eukaryota</taxon>
        <taxon>Fungi</taxon>
        <taxon>Fungi incertae sedis</taxon>
        <taxon>Mucoromycota</taxon>
        <taxon>Mucoromycotina</taxon>
        <taxon>Mucoromycetes</taxon>
        <taxon>Mucorales</taxon>
        <taxon>Mucorineae</taxon>
        <taxon>Mucoraceae</taxon>
        <taxon>Mucor</taxon>
    </lineage>
</organism>
<proteinExistence type="predicted"/>
<accession>A0A8H7V1X7</accession>
<dbReference type="Pfam" id="PF02037">
    <property type="entry name" value="SAP"/>
    <property type="match status" value="1"/>
</dbReference>
<dbReference type="PANTHER" id="PTHR11750:SF26">
    <property type="entry name" value="PROTEIN N-TERMINAL AMIDASE"/>
    <property type="match status" value="1"/>
</dbReference>
<dbReference type="Gene3D" id="1.10.720.30">
    <property type="entry name" value="SAP domain"/>
    <property type="match status" value="1"/>
</dbReference>
<feature type="domain" description="SAP" evidence="2">
    <location>
        <begin position="8"/>
        <end position="42"/>
    </location>
</feature>
<dbReference type="Proteomes" id="UP000650833">
    <property type="component" value="Unassembled WGS sequence"/>
</dbReference>
<feature type="compositionally biased region" description="Polar residues" evidence="1">
    <location>
        <begin position="110"/>
        <end position="126"/>
    </location>
</feature>
<comment type="caution">
    <text evidence="3">The sequence shown here is derived from an EMBL/GenBank/DDBJ whole genome shotgun (WGS) entry which is preliminary data.</text>
</comment>
<feature type="region of interest" description="Disordered" evidence="1">
    <location>
        <begin position="86"/>
        <end position="170"/>
    </location>
</feature>
<dbReference type="GO" id="GO:0030163">
    <property type="term" value="P:protein catabolic process"/>
    <property type="evidence" value="ECO:0007669"/>
    <property type="project" value="TreeGrafter"/>
</dbReference>
<dbReference type="PANTHER" id="PTHR11750">
    <property type="entry name" value="PROTEIN N-TERMINAL AMIDASE"/>
    <property type="match status" value="1"/>
</dbReference>
<dbReference type="SUPFAM" id="SSF68906">
    <property type="entry name" value="SAP domain"/>
    <property type="match status" value="1"/>
</dbReference>
<evidence type="ECO:0000259" key="2">
    <source>
        <dbReference type="PROSITE" id="PS50800"/>
    </source>
</evidence>
<reference evidence="3" key="1">
    <citation type="submission" date="2020-12" db="EMBL/GenBank/DDBJ databases">
        <title>Metabolic potential, ecology and presence of endohyphal bacteria is reflected in genomic diversity of Mucoromycotina.</title>
        <authorList>
            <person name="Muszewska A."/>
            <person name="Okrasinska A."/>
            <person name="Steczkiewicz K."/>
            <person name="Drgas O."/>
            <person name="Orlowska M."/>
            <person name="Perlinska-Lenart U."/>
            <person name="Aleksandrzak-Piekarczyk T."/>
            <person name="Szatraj K."/>
            <person name="Zielenkiewicz U."/>
            <person name="Pilsyk S."/>
            <person name="Malc E."/>
            <person name="Mieczkowski P."/>
            <person name="Kruszewska J.S."/>
            <person name="Biernat P."/>
            <person name="Pawlowska J."/>
        </authorList>
    </citation>
    <scope>NUCLEOTIDE SEQUENCE</scope>
    <source>
        <strain evidence="3">CBS 226.32</strain>
    </source>
</reference>
<dbReference type="Gene3D" id="3.60.110.10">
    <property type="entry name" value="Carbon-nitrogen hydrolase"/>
    <property type="match status" value="1"/>
</dbReference>
<evidence type="ECO:0000313" key="3">
    <source>
        <dbReference type="EMBL" id="KAG2200333.1"/>
    </source>
</evidence>
<dbReference type="AlphaFoldDB" id="A0A8H7V1X7"/>
<dbReference type="GO" id="GO:0070773">
    <property type="term" value="F:protein-N-terminal glutamine amidohydrolase activity"/>
    <property type="evidence" value="ECO:0007669"/>
    <property type="project" value="InterPro"/>
</dbReference>
<dbReference type="OrthoDB" id="445357at2759"/>
<dbReference type="InterPro" id="IPR003010">
    <property type="entry name" value="C-N_Hydrolase"/>
</dbReference>
<gene>
    <name evidence="3" type="ORF">INT46_002373</name>
</gene>
<evidence type="ECO:0000313" key="4">
    <source>
        <dbReference type="Proteomes" id="UP000650833"/>
    </source>
</evidence>
<evidence type="ECO:0000256" key="1">
    <source>
        <dbReference type="SAM" id="MobiDB-lite"/>
    </source>
</evidence>
<feature type="non-terminal residue" evidence="3">
    <location>
        <position position="1"/>
    </location>
</feature>
<keyword evidence="4" id="KW-1185">Reference proteome</keyword>
<sequence length="446" mass="49234">MSASAEKYKSLKVKELQELLTKNGLPHTGKKEELIERLVKHDEKQDKELASLDDEFGDLEEFDESKVNLDDLSESVKPIEDLSAEIEEIEDDEPKTKQPEAVTTAPVEESITTSSEPIVKPNSNFKFTPITFDKPASTTTPTTTKELPVPVKSTVPAATSPASQHITEAADAKVKSIDDAEKALERAKRFGIQLNEKAKQDIRAQRFGITNKAASANTATTKTTANTTSKAATAKKAGIDPEVLKKRAERFGITSTAATVSSAKGKVPVKFDAAEEEKKRKRAERFNASTEESANKKQKAEYKKGDIDVLILPEMAFTGYVFKDLQEIMPFLEDSETGPSVSWAKRQGIHLIQTHPTPSPYPPSLYPPLSYYITKLVIYLAIRLECFVIVGYPQKIGQHNYNSICCVGPQGNLISTYQKAFLYETDENWAMEGPGFVSTHIDGLGK</sequence>
<dbReference type="SUPFAM" id="SSF56317">
    <property type="entry name" value="Carbon-nitrogen hydrolase"/>
    <property type="match status" value="1"/>
</dbReference>
<dbReference type="PROSITE" id="PS50800">
    <property type="entry name" value="SAP"/>
    <property type="match status" value="1"/>
</dbReference>
<dbReference type="GO" id="GO:0008418">
    <property type="term" value="F:protein-N-terminal asparagine amidohydrolase activity"/>
    <property type="evidence" value="ECO:0007669"/>
    <property type="project" value="InterPro"/>
</dbReference>
<dbReference type="Pfam" id="PF00795">
    <property type="entry name" value="CN_hydrolase"/>
    <property type="match status" value="1"/>
</dbReference>
<dbReference type="InterPro" id="IPR036361">
    <property type="entry name" value="SAP_dom_sf"/>
</dbReference>
<dbReference type="SMART" id="SM00513">
    <property type="entry name" value="SAP"/>
    <property type="match status" value="1"/>
</dbReference>
<dbReference type="InterPro" id="IPR003034">
    <property type="entry name" value="SAP_dom"/>
</dbReference>
<feature type="compositionally biased region" description="Polar residues" evidence="1">
    <location>
        <begin position="156"/>
        <end position="166"/>
    </location>
</feature>
<feature type="region of interest" description="Disordered" evidence="1">
    <location>
        <begin position="272"/>
        <end position="297"/>
    </location>
</feature>
<dbReference type="InterPro" id="IPR036526">
    <property type="entry name" value="C-N_Hydrolase_sf"/>
</dbReference>
<name>A0A8H7V1X7_9FUNG</name>
<protein>
    <recommendedName>
        <fullName evidence="2">SAP domain-containing protein</fullName>
    </recommendedName>
</protein>
<dbReference type="EMBL" id="JAEPRC010000320">
    <property type="protein sequence ID" value="KAG2200333.1"/>
    <property type="molecule type" value="Genomic_DNA"/>
</dbReference>
<dbReference type="InterPro" id="IPR039703">
    <property type="entry name" value="Nta1"/>
</dbReference>